<evidence type="ECO:0000313" key="2">
    <source>
        <dbReference type="EMBL" id="GBN53285.1"/>
    </source>
</evidence>
<organism evidence="2 3">
    <name type="scientific">Araneus ventricosus</name>
    <name type="common">Orbweaver spider</name>
    <name type="synonym">Epeira ventricosa</name>
    <dbReference type="NCBI Taxonomy" id="182803"/>
    <lineage>
        <taxon>Eukaryota</taxon>
        <taxon>Metazoa</taxon>
        <taxon>Ecdysozoa</taxon>
        <taxon>Arthropoda</taxon>
        <taxon>Chelicerata</taxon>
        <taxon>Arachnida</taxon>
        <taxon>Araneae</taxon>
        <taxon>Araneomorphae</taxon>
        <taxon>Entelegynae</taxon>
        <taxon>Araneoidea</taxon>
        <taxon>Araneidae</taxon>
        <taxon>Araneus</taxon>
    </lineage>
</organism>
<dbReference type="GO" id="GO:0003677">
    <property type="term" value="F:DNA binding"/>
    <property type="evidence" value="ECO:0007669"/>
    <property type="project" value="InterPro"/>
</dbReference>
<evidence type="ECO:0000259" key="1">
    <source>
        <dbReference type="Pfam" id="PF02944"/>
    </source>
</evidence>
<gene>
    <name evidence="2" type="ORF">AVEN_207586_1</name>
</gene>
<keyword evidence="3" id="KW-1185">Reference proteome</keyword>
<reference evidence="2 3" key="1">
    <citation type="journal article" date="2019" name="Sci. Rep.">
        <title>Orb-weaving spider Araneus ventricosus genome elucidates the spidroin gene catalogue.</title>
        <authorList>
            <person name="Kono N."/>
            <person name="Nakamura H."/>
            <person name="Ohtoshi R."/>
            <person name="Moran D.A.P."/>
            <person name="Shinohara A."/>
            <person name="Yoshida Y."/>
            <person name="Fujiwara M."/>
            <person name="Mori M."/>
            <person name="Tomita M."/>
            <person name="Arakawa K."/>
        </authorList>
    </citation>
    <scope>NUCLEOTIDE SEQUENCE [LARGE SCALE GENOMIC DNA]</scope>
</reference>
<dbReference type="Proteomes" id="UP000499080">
    <property type="component" value="Unassembled WGS sequence"/>
</dbReference>
<accession>A0A4Y2PMV2</accession>
<dbReference type="OrthoDB" id="8038273at2759"/>
<dbReference type="AlphaFoldDB" id="A0A4Y2PMV2"/>
<protein>
    <recommendedName>
        <fullName evidence="1">BESS domain-containing protein</fullName>
    </recommendedName>
</protein>
<name>A0A4Y2PMV2_ARAVE</name>
<dbReference type="InterPro" id="IPR004210">
    <property type="entry name" value="BESS_motif"/>
</dbReference>
<comment type="caution">
    <text evidence="2">The sequence shown here is derived from an EMBL/GenBank/DDBJ whole genome shotgun (WGS) entry which is preliminary data.</text>
</comment>
<dbReference type="Pfam" id="PF02944">
    <property type="entry name" value="BESS"/>
    <property type="match status" value="1"/>
</dbReference>
<sequence length="84" mass="9771">MQRILSSRMVCSRRNQELSEKSRLYEENSARKRKRDLEATLIQFMKSPVPQPVAAPEPNADRSFFDSILPSIKDFTEDQKLVSQ</sequence>
<evidence type="ECO:0000313" key="3">
    <source>
        <dbReference type="Proteomes" id="UP000499080"/>
    </source>
</evidence>
<proteinExistence type="predicted"/>
<feature type="domain" description="BESS" evidence="1">
    <location>
        <begin position="60"/>
        <end position="81"/>
    </location>
</feature>
<dbReference type="EMBL" id="BGPR01011853">
    <property type="protein sequence ID" value="GBN53285.1"/>
    <property type="molecule type" value="Genomic_DNA"/>
</dbReference>